<sequence length="62" mass="7228">MWMQQWTRDVVRFVTFSLSVVSWIANGFSIRLEIFVGIARKFRPLLQNCGTPPICYVVGVRH</sequence>
<reference evidence="3" key="1">
    <citation type="submission" date="2022-11" db="UniProtKB">
        <authorList>
            <consortium name="WormBaseParasite"/>
        </authorList>
    </citation>
    <scope>IDENTIFICATION</scope>
</reference>
<dbReference type="Proteomes" id="UP000887569">
    <property type="component" value="Unplaced"/>
</dbReference>
<keyword evidence="2" id="KW-1185">Reference proteome</keyword>
<proteinExistence type="predicted"/>
<evidence type="ECO:0000313" key="3">
    <source>
        <dbReference type="WBParaSite" id="PgE090_g003_t02"/>
    </source>
</evidence>
<evidence type="ECO:0000256" key="1">
    <source>
        <dbReference type="SAM" id="Phobius"/>
    </source>
</evidence>
<dbReference type="AlphaFoldDB" id="A0A915A0J1"/>
<accession>A0A915A0J1</accession>
<keyword evidence="1" id="KW-1133">Transmembrane helix</keyword>
<organism evidence="2 3">
    <name type="scientific">Parascaris univalens</name>
    <name type="common">Nematode worm</name>
    <dbReference type="NCBI Taxonomy" id="6257"/>
    <lineage>
        <taxon>Eukaryota</taxon>
        <taxon>Metazoa</taxon>
        <taxon>Ecdysozoa</taxon>
        <taxon>Nematoda</taxon>
        <taxon>Chromadorea</taxon>
        <taxon>Rhabditida</taxon>
        <taxon>Spirurina</taxon>
        <taxon>Ascaridomorpha</taxon>
        <taxon>Ascaridoidea</taxon>
        <taxon>Ascarididae</taxon>
        <taxon>Parascaris</taxon>
    </lineage>
</organism>
<protein>
    <submittedName>
        <fullName evidence="3">Secreted protein</fullName>
    </submittedName>
</protein>
<dbReference type="WBParaSite" id="PgE090_g003_t02">
    <property type="protein sequence ID" value="PgE090_g003_t02"/>
    <property type="gene ID" value="PgE090_g003"/>
</dbReference>
<keyword evidence="1" id="KW-0812">Transmembrane</keyword>
<evidence type="ECO:0000313" key="2">
    <source>
        <dbReference type="Proteomes" id="UP000887569"/>
    </source>
</evidence>
<keyword evidence="1" id="KW-0472">Membrane</keyword>
<name>A0A915A0J1_PARUN</name>
<feature type="transmembrane region" description="Helical" evidence="1">
    <location>
        <begin position="20"/>
        <end position="39"/>
    </location>
</feature>